<feature type="transmembrane region" description="Helical" evidence="6">
    <location>
        <begin position="208"/>
        <end position="228"/>
    </location>
</feature>
<evidence type="ECO:0000256" key="3">
    <source>
        <dbReference type="ARBA" id="ARBA00022989"/>
    </source>
</evidence>
<dbReference type="GO" id="GO:0015499">
    <property type="term" value="F:formate transmembrane transporter activity"/>
    <property type="evidence" value="ECO:0007669"/>
    <property type="project" value="TreeGrafter"/>
</dbReference>
<reference evidence="8" key="1">
    <citation type="journal article" date="2019" name="Nat. Commun.">
        <title>Expansion of phycobilisome linker gene families in mesophilic red algae.</title>
        <authorList>
            <person name="Lee J."/>
            <person name="Kim D."/>
            <person name="Bhattacharya D."/>
            <person name="Yoon H.S."/>
        </authorList>
    </citation>
    <scope>NUCLEOTIDE SEQUENCE [LARGE SCALE GENOMIC DNA]</scope>
    <source>
        <strain evidence="8">CCMP 1328</strain>
    </source>
</reference>
<feature type="transmembrane region" description="Helical" evidence="6">
    <location>
        <begin position="324"/>
        <end position="346"/>
    </location>
</feature>
<dbReference type="Proteomes" id="UP000324585">
    <property type="component" value="Unassembled WGS sequence"/>
</dbReference>
<comment type="caution">
    <text evidence="7">The sequence shown here is derived from an EMBL/GenBank/DDBJ whole genome shotgun (WGS) entry which is preliminary data.</text>
</comment>
<evidence type="ECO:0000256" key="1">
    <source>
        <dbReference type="ARBA" id="ARBA00004141"/>
    </source>
</evidence>
<protein>
    <submittedName>
        <fullName evidence="7">Putative transporter YrhG</fullName>
    </submittedName>
</protein>
<evidence type="ECO:0000313" key="7">
    <source>
        <dbReference type="EMBL" id="KAA8496378.1"/>
    </source>
</evidence>
<evidence type="ECO:0000256" key="6">
    <source>
        <dbReference type="SAM" id="Phobius"/>
    </source>
</evidence>
<keyword evidence="4 6" id="KW-0472">Membrane</keyword>
<dbReference type="Pfam" id="PF01226">
    <property type="entry name" value="Form_Nir_trans"/>
    <property type="match status" value="1"/>
</dbReference>
<sequence>MVHRQRPKGTGLRFDKKEQGKMVLGFVSGFALGGAAAVKPTVAKSMQAVAVPRRAFGVSRVRMNAAVATNGTATAIPAAPAAPAGPKLYNLSAPELFKAAVAAGTKKGKAPTWKLLVLSMWAGFLIAMAAMMSLQVGKSIPGITASDPGLAKIIFSVFGLPMGLTMVSCTGAELFTGNTATCSAALYKGKITMGDMLRNWVTTYSGNFLGCMAFLGAMILSGMMGTPATALASQSALKMIVEKTSMTFGQAVVRGIMCNWLVCMAVWLQMGCHDFVNKMCAIILANITFILIGFEHSVANMFYLPFALMSGSDLTWTDFFMKNLIPVTIGNIIGGTCLVSGLYYVCHDE</sequence>
<dbReference type="PANTHER" id="PTHR30520:SF6">
    <property type="entry name" value="FORMATE_NITRATE FAMILY TRANSPORTER (EUROFUNG)"/>
    <property type="match status" value="1"/>
</dbReference>
<dbReference type="OMA" id="MIWFPIM"/>
<organism evidence="7 8">
    <name type="scientific">Porphyridium purpureum</name>
    <name type="common">Red alga</name>
    <name type="synonym">Porphyridium cruentum</name>
    <dbReference type="NCBI Taxonomy" id="35688"/>
    <lineage>
        <taxon>Eukaryota</taxon>
        <taxon>Rhodophyta</taxon>
        <taxon>Bangiophyceae</taxon>
        <taxon>Porphyridiales</taxon>
        <taxon>Porphyridiaceae</taxon>
        <taxon>Porphyridium</taxon>
    </lineage>
</organism>
<dbReference type="InterPro" id="IPR023271">
    <property type="entry name" value="Aquaporin-like"/>
</dbReference>
<accession>A0A5J4YZ45</accession>
<gene>
    <name evidence="7" type="ORF">FVE85_0107</name>
</gene>
<comment type="similarity">
    <text evidence="5">Belongs to the FNT transporter (TC 1.A.16) family.</text>
</comment>
<evidence type="ECO:0000256" key="5">
    <source>
        <dbReference type="ARBA" id="ARBA00049660"/>
    </source>
</evidence>
<keyword evidence="8" id="KW-1185">Reference proteome</keyword>
<feature type="transmembrane region" description="Helical" evidence="6">
    <location>
        <begin position="280"/>
        <end position="304"/>
    </location>
</feature>
<dbReference type="Gene3D" id="1.20.1080.10">
    <property type="entry name" value="Glycerol uptake facilitator protein"/>
    <property type="match status" value="1"/>
</dbReference>
<dbReference type="InterPro" id="IPR000292">
    <property type="entry name" value="For/NO2_transpt"/>
</dbReference>
<feature type="transmembrane region" description="Helical" evidence="6">
    <location>
        <begin position="115"/>
        <end position="134"/>
    </location>
</feature>
<name>A0A5J4YZ45_PORPP</name>
<evidence type="ECO:0000313" key="8">
    <source>
        <dbReference type="Proteomes" id="UP000324585"/>
    </source>
</evidence>
<keyword evidence="2 6" id="KW-0812">Transmembrane</keyword>
<comment type="subcellular location">
    <subcellularLocation>
        <location evidence="1">Membrane</location>
        <topology evidence="1">Multi-pass membrane protein</topology>
    </subcellularLocation>
</comment>
<dbReference type="GO" id="GO:0005886">
    <property type="term" value="C:plasma membrane"/>
    <property type="evidence" value="ECO:0007669"/>
    <property type="project" value="TreeGrafter"/>
</dbReference>
<feature type="transmembrane region" description="Helical" evidence="6">
    <location>
        <begin position="248"/>
        <end position="268"/>
    </location>
</feature>
<dbReference type="EMBL" id="VRMN01000002">
    <property type="protein sequence ID" value="KAA8496378.1"/>
    <property type="molecule type" value="Genomic_DNA"/>
</dbReference>
<dbReference type="PANTHER" id="PTHR30520">
    <property type="entry name" value="FORMATE TRANSPORTER-RELATED"/>
    <property type="match status" value="1"/>
</dbReference>
<feature type="transmembrane region" description="Helical" evidence="6">
    <location>
        <begin position="154"/>
        <end position="187"/>
    </location>
</feature>
<dbReference type="OrthoDB" id="4829at2759"/>
<keyword evidence="3 6" id="KW-1133">Transmembrane helix</keyword>
<evidence type="ECO:0000256" key="2">
    <source>
        <dbReference type="ARBA" id="ARBA00022692"/>
    </source>
</evidence>
<evidence type="ECO:0000256" key="4">
    <source>
        <dbReference type="ARBA" id="ARBA00023136"/>
    </source>
</evidence>
<proteinExistence type="inferred from homology"/>
<dbReference type="AlphaFoldDB" id="A0A5J4YZ45"/>